<evidence type="ECO:0000313" key="1">
    <source>
        <dbReference type="EMBL" id="QBK86118.1"/>
    </source>
</evidence>
<sequence>MLLYVLAGIGLFSIGLFSFGFDCATISHYTDPWFGISGYSKGVIIEDVGYDYIEDVGCDYIIDMSEEP</sequence>
<accession>A0A481YSC5</accession>
<dbReference type="EMBL" id="MK500330">
    <property type="protein sequence ID" value="QBK86118.1"/>
    <property type="molecule type" value="Genomic_DNA"/>
</dbReference>
<proteinExistence type="predicted"/>
<protein>
    <submittedName>
        <fullName evidence="1">Uncharacterized protein</fullName>
    </submittedName>
</protein>
<reference evidence="1" key="1">
    <citation type="journal article" date="2019" name="MBio">
        <title>Virus Genomes from Deep Sea Sediments Expand the Ocean Megavirome and Support Independent Origins of Viral Gigantism.</title>
        <authorList>
            <person name="Backstrom D."/>
            <person name="Yutin N."/>
            <person name="Jorgensen S.L."/>
            <person name="Dharamshi J."/>
            <person name="Homa F."/>
            <person name="Zaremba-Niedwiedzka K."/>
            <person name="Spang A."/>
            <person name="Wolf Y.I."/>
            <person name="Koonin E.V."/>
            <person name="Ettema T.J."/>
        </authorList>
    </citation>
    <scope>NUCLEOTIDE SEQUENCE</scope>
</reference>
<name>A0A481YSC5_9VIRU</name>
<organism evidence="1">
    <name type="scientific">Marseillevirus LCMAC101</name>
    <dbReference type="NCBI Taxonomy" id="2506602"/>
    <lineage>
        <taxon>Viruses</taxon>
        <taxon>Varidnaviria</taxon>
        <taxon>Bamfordvirae</taxon>
        <taxon>Nucleocytoviricota</taxon>
        <taxon>Megaviricetes</taxon>
        <taxon>Pimascovirales</taxon>
        <taxon>Pimascovirales incertae sedis</taxon>
        <taxon>Marseilleviridae</taxon>
    </lineage>
</organism>
<gene>
    <name evidence="1" type="ORF">LCMAC101_07130</name>
</gene>